<protein>
    <submittedName>
        <fullName evidence="2">Uncharacterized protein</fullName>
    </submittedName>
</protein>
<dbReference type="Proteomes" id="UP000735302">
    <property type="component" value="Unassembled WGS sequence"/>
</dbReference>
<organism evidence="2 3">
    <name type="scientific">Plakobranchus ocellatus</name>
    <dbReference type="NCBI Taxonomy" id="259542"/>
    <lineage>
        <taxon>Eukaryota</taxon>
        <taxon>Metazoa</taxon>
        <taxon>Spiralia</taxon>
        <taxon>Lophotrochozoa</taxon>
        <taxon>Mollusca</taxon>
        <taxon>Gastropoda</taxon>
        <taxon>Heterobranchia</taxon>
        <taxon>Euthyneura</taxon>
        <taxon>Panpulmonata</taxon>
        <taxon>Sacoglossa</taxon>
        <taxon>Placobranchoidea</taxon>
        <taxon>Plakobranchidae</taxon>
        <taxon>Plakobranchus</taxon>
    </lineage>
</organism>
<gene>
    <name evidence="2" type="ORF">PoB_001118600</name>
</gene>
<keyword evidence="3" id="KW-1185">Reference proteome</keyword>
<name>A0AAV3YBH4_9GAST</name>
<dbReference type="AlphaFoldDB" id="A0AAV3YBH4"/>
<evidence type="ECO:0000313" key="2">
    <source>
        <dbReference type="EMBL" id="GFN84680.1"/>
    </source>
</evidence>
<feature type="compositionally biased region" description="Basic and acidic residues" evidence="1">
    <location>
        <begin position="12"/>
        <end position="28"/>
    </location>
</feature>
<comment type="caution">
    <text evidence="2">The sequence shown here is derived from an EMBL/GenBank/DDBJ whole genome shotgun (WGS) entry which is preliminary data.</text>
</comment>
<accession>A0AAV3YBH4</accession>
<sequence length="83" mass="9637">MPDIPNCPSSSEAEHRQKGRQDGSDVRHRSSSPYHTDFPPYLRRYVPLRSTYLDCPAPAYWTYLWRRLNLGDKPEIVAMLCVA</sequence>
<proteinExistence type="predicted"/>
<evidence type="ECO:0000313" key="3">
    <source>
        <dbReference type="Proteomes" id="UP000735302"/>
    </source>
</evidence>
<dbReference type="EMBL" id="BLXT01001321">
    <property type="protein sequence ID" value="GFN84680.1"/>
    <property type="molecule type" value="Genomic_DNA"/>
</dbReference>
<reference evidence="2 3" key="1">
    <citation type="journal article" date="2021" name="Elife">
        <title>Chloroplast acquisition without the gene transfer in kleptoplastic sea slugs, Plakobranchus ocellatus.</title>
        <authorList>
            <person name="Maeda T."/>
            <person name="Takahashi S."/>
            <person name="Yoshida T."/>
            <person name="Shimamura S."/>
            <person name="Takaki Y."/>
            <person name="Nagai Y."/>
            <person name="Toyoda A."/>
            <person name="Suzuki Y."/>
            <person name="Arimoto A."/>
            <person name="Ishii H."/>
            <person name="Satoh N."/>
            <person name="Nishiyama T."/>
            <person name="Hasebe M."/>
            <person name="Maruyama T."/>
            <person name="Minagawa J."/>
            <person name="Obokata J."/>
            <person name="Shigenobu S."/>
        </authorList>
    </citation>
    <scope>NUCLEOTIDE SEQUENCE [LARGE SCALE GENOMIC DNA]</scope>
</reference>
<evidence type="ECO:0000256" key="1">
    <source>
        <dbReference type="SAM" id="MobiDB-lite"/>
    </source>
</evidence>
<feature type="region of interest" description="Disordered" evidence="1">
    <location>
        <begin position="1"/>
        <end position="40"/>
    </location>
</feature>